<feature type="compositionally biased region" description="Basic and acidic residues" evidence="1">
    <location>
        <begin position="116"/>
        <end position="141"/>
    </location>
</feature>
<accession>A0AAV7LNQ9</accession>
<feature type="compositionally biased region" description="Basic and acidic residues" evidence="1">
    <location>
        <begin position="49"/>
        <end position="97"/>
    </location>
</feature>
<comment type="caution">
    <text evidence="2">The sequence shown here is derived from an EMBL/GenBank/DDBJ whole genome shotgun (WGS) entry which is preliminary data.</text>
</comment>
<feature type="compositionally biased region" description="Basic and acidic residues" evidence="1">
    <location>
        <begin position="15"/>
        <end position="25"/>
    </location>
</feature>
<sequence>MGRHKETGPWGHRKSLVEMDTERARPRWPRWTQKEPGPDGHRKSPAQMDTERARPRWTQKEPGPDGHRKSPAQMDRERARPRWTEKEPGPDGPDGQRKSPAQGTQKEPSPWDTEGDWPKENRWCRVQRKEKDLFRGAREAAKASGKKTSCARPAKKQRQEGGEKTQWVK</sequence>
<keyword evidence="3" id="KW-1185">Reference proteome</keyword>
<feature type="compositionally biased region" description="Basic and acidic residues" evidence="1">
    <location>
        <begin position="32"/>
        <end position="42"/>
    </location>
</feature>
<proteinExistence type="predicted"/>
<evidence type="ECO:0000313" key="3">
    <source>
        <dbReference type="Proteomes" id="UP001066276"/>
    </source>
</evidence>
<evidence type="ECO:0000256" key="1">
    <source>
        <dbReference type="SAM" id="MobiDB-lite"/>
    </source>
</evidence>
<dbReference type="Proteomes" id="UP001066276">
    <property type="component" value="Chromosome 11"/>
</dbReference>
<dbReference type="EMBL" id="JANPWB010000015">
    <property type="protein sequence ID" value="KAJ1093196.1"/>
    <property type="molecule type" value="Genomic_DNA"/>
</dbReference>
<gene>
    <name evidence="2" type="ORF">NDU88_006303</name>
</gene>
<reference evidence="2" key="1">
    <citation type="journal article" date="2022" name="bioRxiv">
        <title>Sequencing and chromosome-scale assembly of the giantPleurodeles waltlgenome.</title>
        <authorList>
            <person name="Brown T."/>
            <person name="Elewa A."/>
            <person name="Iarovenko S."/>
            <person name="Subramanian E."/>
            <person name="Araus A.J."/>
            <person name="Petzold A."/>
            <person name="Susuki M."/>
            <person name="Suzuki K.-i.T."/>
            <person name="Hayashi T."/>
            <person name="Toyoda A."/>
            <person name="Oliveira C."/>
            <person name="Osipova E."/>
            <person name="Leigh N.D."/>
            <person name="Simon A."/>
            <person name="Yun M.H."/>
        </authorList>
    </citation>
    <scope>NUCLEOTIDE SEQUENCE</scope>
    <source>
        <strain evidence="2">20211129_DDA</strain>
        <tissue evidence="2">Liver</tissue>
    </source>
</reference>
<name>A0AAV7LNQ9_PLEWA</name>
<organism evidence="2 3">
    <name type="scientific">Pleurodeles waltl</name>
    <name type="common">Iberian ribbed newt</name>
    <dbReference type="NCBI Taxonomy" id="8319"/>
    <lineage>
        <taxon>Eukaryota</taxon>
        <taxon>Metazoa</taxon>
        <taxon>Chordata</taxon>
        <taxon>Craniata</taxon>
        <taxon>Vertebrata</taxon>
        <taxon>Euteleostomi</taxon>
        <taxon>Amphibia</taxon>
        <taxon>Batrachia</taxon>
        <taxon>Caudata</taxon>
        <taxon>Salamandroidea</taxon>
        <taxon>Salamandridae</taxon>
        <taxon>Pleurodelinae</taxon>
        <taxon>Pleurodeles</taxon>
    </lineage>
</organism>
<evidence type="ECO:0000313" key="2">
    <source>
        <dbReference type="EMBL" id="KAJ1093196.1"/>
    </source>
</evidence>
<feature type="region of interest" description="Disordered" evidence="1">
    <location>
        <begin position="1"/>
        <end position="169"/>
    </location>
</feature>
<protein>
    <submittedName>
        <fullName evidence="2">Uncharacterized protein</fullName>
    </submittedName>
</protein>
<dbReference type="AlphaFoldDB" id="A0AAV7LNQ9"/>